<evidence type="ECO:0000313" key="12">
    <source>
        <dbReference type="Proteomes" id="UP000275076"/>
    </source>
</evidence>
<evidence type="ECO:0000256" key="3">
    <source>
        <dbReference type="ARBA" id="ARBA00022544"/>
    </source>
</evidence>
<evidence type="ECO:0000256" key="7">
    <source>
        <dbReference type="ARBA" id="ARBA00023288"/>
    </source>
</evidence>
<evidence type="ECO:0000256" key="4">
    <source>
        <dbReference type="ARBA" id="ARBA00022729"/>
    </source>
</evidence>
<dbReference type="InterPro" id="IPR038501">
    <property type="entry name" value="Spore_GerAC_C_sf"/>
</dbReference>
<evidence type="ECO:0000259" key="9">
    <source>
        <dbReference type="Pfam" id="PF05504"/>
    </source>
</evidence>
<dbReference type="Gene3D" id="3.30.300.210">
    <property type="entry name" value="Nutrient germinant receptor protein C, domain 3"/>
    <property type="match status" value="1"/>
</dbReference>
<evidence type="ECO:0000313" key="11">
    <source>
        <dbReference type="EMBL" id="RSL33336.1"/>
    </source>
</evidence>
<proteinExistence type="inferred from homology"/>
<feature type="region of interest" description="Disordered" evidence="8">
    <location>
        <begin position="46"/>
        <end position="65"/>
    </location>
</feature>
<dbReference type="GO" id="GO:0009847">
    <property type="term" value="P:spore germination"/>
    <property type="evidence" value="ECO:0007669"/>
    <property type="project" value="InterPro"/>
</dbReference>
<dbReference type="Pfam" id="PF25198">
    <property type="entry name" value="Spore_GerAC_N"/>
    <property type="match status" value="1"/>
</dbReference>
<keyword evidence="6" id="KW-0564">Palmitate</keyword>
<dbReference type="InterPro" id="IPR008844">
    <property type="entry name" value="Spore_GerAC-like"/>
</dbReference>
<dbReference type="RefSeq" id="WP_125555741.1">
    <property type="nucleotide sequence ID" value="NZ_RBVX01000008.1"/>
</dbReference>
<evidence type="ECO:0000256" key="8">
    <source>
        <dbReference type="SAM" id="MobiDB-lite"/>
    </source>
</evidence>
<dbReference type="PANTHER" id="PTHR35789">
    <property type="entry name" value="SPORE GERMINATION PROTEIN B3"/>
    <property type="match status" value="1"/>
</dbReference>
<dbReference type="AlphaFoldDB" id="A0A3R9RDX9"/>
<keyword evidence="3" id="KW-0309">Germination</keyword>
<protein>
    <submittedName>
        <fullName evidence="11">Ger(X)C family spore germination protein</fullName>
    </submittedName>
</protein>
<feature type="domain" description="Spore germination GerAC-like C-terminal" evidence="9">
    <location>
        <begin position="232"/>
        <end position="401"/>
    </location>
</feature>
<feature type="compositionally biased region" description="Low complexity" evidence="8">
    <location>
        <begin position="49"/>
        <end position="63"/>
    </location>
</feature>
<comment type="caution">
    <text evidence="11">The sequence shown here is derived from an EMBL/GenBank/DDBJ whole genome shotgun (WGS) entry which is preliminary data.</text>
</comment>
<dbReference type="Proteomes" id="UP000275076">
    <property type="component" value="Unassembled WGS sequence"/>
</dbReference>
<dbReference type="NCBIfam" id="TIGR02887">
    <property type="entry name" value="spore_ger_x_C"/>
    <property type="match status" value="1"/>
</dbReference>
<feature type="domain" description="Spore germination protein N-terminal" evidence="10">
    <location>
        <begin position="24"/>
        <end position="223"/>
    </location>
</feature>
<dbReference type="PROSITE" id="PS51257">
    <property type="entry name" value="PROKAR_LIPOPROTEIN"/>
    <property type="match status" value="1"/>
</dbReference>
<keyword evidence="5" id="KW-0472">Membrane</keyword>
<dbReference type="EMBL" id="RBVX01000008">
    <property type="protein sequence ID" value="RSL33336.1"/>
    <property type="molecule type" value="Genomic_DNA"/>
</dbReference>
<accession>A0A3R9RDX9</accession>
<dbReference type="OrthoDB" id="9816067at2"/>
<evidence type="ECO:0000256" key="2">
    <source>
        <dbReference type="ARBA" id="ARBA00007886"/>
    </source>
</evidence>
<keyword evidence="4" id="KW-0732">Signal</keyword>
<name>A0A3R9RDX9_9BACI</name>
<evidence type="ECO:0000259" key="10">
    <source>
        <dbReference type="Pfam" id="PF25198"/>
    </source>
</evidence>
<keyword evidence="12" id="KW-1185">Reference proteome</keyword>
<reference evidence="11 12" key="1">
    <citation type="submission" date="2018-10" db="EMBL/GenBank/DDBJ databases">
        <title>Draft genome sequence of Bacillus salarius IM0101, isolated from a hypersaline soil in Inner Mongolia, China.</title>
        <authorList>
            <person name="Yamprayoonswat W."/>
            <person name="Boonvisut S."/>
            <person name="Jumpathong W."/>
            <person name="Sittihan S."/>
            <person name="Ruangsuj P."/>
            <person name="Wanthongcharoen S."/>
            <person name="Thongpramul N."/>
            <person name="Pimmason S."/>
            <person name="Yu B."/>
            <person name="Yasawong M."/>
        </authorList>
    </citation>
    <scope>NUCLEOTIDE SEQUENCE [LARGE SCALE GENOMIC DNA]</scope>
    <source>
        <strain evidence="11 12">IM0101</strain>
    </source>
</reference>
<dbReference type="InterPro" id="IPR057336">
    <property type="entry name" value="GerAC_N"/>
</dbReference>
<dbReference type="PANTHER" id="PTHR35789:SF1">
    <property type="entry name" value="SPORE GERMINATION PROTEIN B3"/>
    <property type="match status" value="1"/>
</dbReference>
<evidence type="ECO:0000256" key="1">
    <source>
        <dbReference type="ARBA" id="ARBA00004635"/>
    </source>
</evidence>
<dbReference type="GO" id="GO:0016020">
    <property type="term" value="C:membrane"/>
    <property type="evidence" value="ECO:0007669"/>
    <property type="project" value="UniProtKB-SubCell"/>
</dbReference>
<dbReference type="Pfam" id="PF05504">
    <property type="entry name" value="Spore_GerAC"/>
    <property type="match status" value="1"/>
</dbReference>
<sequence>MVKKSTLLFFAFLLFIPLLSGCWDSLDIEKRANVLGIAIDNIEQEESNEQQSNITETESTSSTSEKEMIKLTAQIAVPGRVTLSPETGGGESKSPVWVLSSTGKTIDDALLHLQQQIADELFLGHLRIIVFNEEVAKAGVERFNDYLRRQPEIRRGAWMAVSREKASKYMKVAPELEPIPALYLTSMVENAVGIGKFPSDPIGIFWRNLSNKGQDAYLPCLKIMDNQNIQIDGLSYFKKDAMIGAIDPIEIGLLMAVIGEGQGGYGAFITIPDTKEEVIVYPTNRRSQIKTSINDGEPKIHVKVRYKGRIEENESEKVKLNDSDLIQKIEQQFSKRGKKSLEKLIKDMQKAESDIFGFGEYIRAKHPAYWQKEINTQENWHEVFKEMTIHVDLEMNINKTGMKAK</sequence>
<comment type="subcellular location">
    <subcellularLocation>
        <location evidence="1">Membrane</location>
        <topology evidence="1">Lipid-anchor</topology>
    </subcellularLocation>
</comment>
<comment type="similarity">
    <text evidence="2">Belongs to the GerABKC lipoprotein family.</text>
</comment>
<organism evidence="11 12">
    <name type="scientific">Salibacterium salarium</name>
    <dbReference type="NCBI Taxonomy" id="284579"/>
    <lineage>
        <taxon>Bacteria</taxon>
        <taxon>Bacillati</taxon>
        <taxon>Bacillota</taxon>
        <taxon>Bacilli</taxon>
        <taxon>Bacillales</taxon>
        <taxon>Bacillaceae</taxon>
    </lineage>
</organism>
<keyword evidence="7" id="KW-0449">Lipoprotein</keyword>
<gene>
    <name evidence="11" type="ORF">D7Z54_10195</name>
</gene>
<evidence type="ECO:0000256" key="6">
    <source>
        <dbReference type="ARBA" id="ARBA00023139"/>
    </source>
</evidence>
<evidence type="ECO:0000256" key="5">
    <source>
        <dbReference type="ARBA" id="ARBA00023136"/>
    </source>
</evidence>
<dbReference type="InterPro" id="IPR046953">
    <property type="entry name" value="Spore_GerAC-like_C"/>
</dbReference>